<feature type="chain" id="PRO_5020022903" evidence="1">
    <location>
        <begin position="21"/>
        <end position="351"/>
    </location>
</feature>
<keyword evidence="2" id="KW-0808">Transferase</keyword>
<dbReference type="STRING" id="55544.A0A4D9ELX2"/>
<evidence type="ECO:0000256" key="1">
    <source>
        <dbReference type="SAM" id="SignalP"/>
    </source>
</evidence>
<dbReference type="GO" id="GO:0016301">
    <property type="term" value="F:kinase activity"/>
    <property type="evidence" value="ECO:0007669"/>
    <property type="project" value="UniProtKB-KW"/>
</dbReference>
<accession>A0A4D9ELX2</accession>
<reference evidence="2 3" key="1">
    <citation type="submission" date="2019-04" db="EMBL/GenBank/DDBJ databases">
        <title>Draft genome of the big-headed turtle Platysternon megacephalum.</title>
        <authorList>
            <person name="Gong S."/>
        </authorList>
    </citation>
    <scope>NUCLEOTIDE SEQUENCE [LARGE SCALE GENOMIC DNA]</scope>
    <source>
        <strain evidence="2">DO16091913</strain>
        <tissue evidence="2">Muscle</tissue>
    </source>
</reference>
<evidence type="ECO:0000313" key="2">
    <source>
        <dbReference type="EMBL" id="TFK10035.1"/>
    </source>
</evidence>
<organism evidence="2 3">
    <name type="scientific">Platysternon megacephalum</name>
    <name type="common">big-headed turtle</name>
    <dbReference type="NCBI Taxonomy" id="55544"/>
    <lineage>
        <taxon>Eukaryota</taxon>
        <taxon>Metazoa</taxon>
        <taxon>Chordata</taxon>
        <taxon>Craniata</taxon>
        <taxon>Vertebrata</taxon>
        <taxon>Euteleostomi</taxon>
        <taxon>Archelosauria</taxon>
        <taxon>Testudinata</taxon>
        <taxon>Testudines</taxon>
        <taxon>Cryptodira</taxon>
        <taxon>Durocryptodira</taxon>
        <taxon>Testudinoidea</taxon>
        <taxon>Platysternidae</taxon>
        <taxon>Platysternon</taxon>
    </lineage>
</organism>
<dbReference type="AlphaFoldDB" id="A0A4D9ELX2"/>
<dbReference type="Proteomes" id="UP000297703">
    <property type="component" value="Unassembled WGS sequence"/>
</dbReference>
<feature type="signal peptide" evidence="1">
    <location>
        <begin position="1"/>
        <end position="20"/>
    </location>
</feature>
<name>A0A4D9ELX2_9SAUR</name>
<evidence type="ECO:0000313" key="3">
    <source>
        <dbReference type="Proteomes" id="UP000297703"/>
    </source>
</evidence>
<gene>
    <name evidence="2" type="ORF">DR999_PMT06905</name>
</gene>
<dbReference type="EMBL" id="QXTE01000046">
    <property type="protein sequence ID" value="TFK10035.1"/>
    <property type="molecule type" value="Genomic_DNA"/>
</dbReference>
<sequence length="351" mass="40025">MSAVWELLALSSSLLLVVLGQGGRYSREANEAATAGSPKRQEAGEFRVVKLNQIWEKAQRVPDKGPSCLPPGTFIYYVRAVYNFHLGHTRLCRRFLSNTDIRTDEVKEFYRSFGKFERLYPPLMFCNVPGTGHTLKISAEFKPVNNPIEVNGIEVNVLNSGIGARELSILQGCGVGDEEPSGLPAPRSLSPPGLHKGRAAAPNARLTAQHRWVTEPRQFGKDWTSDRCIIDAQRRINMKKWVSTQTLYLKSINFWDVWVQIQISHLGPQPYNVTEPEHQIQTPPNVRPISSFKAMQHLKRFRPNQDENSLRRCWPMKFLLELTFAPFQRSDRESRNGDHYLLQEATFIARV</sequence>
<protein>
    <submittedName>
        <fullName evidence="2">Calcium/calmodulin-dependent protein kinase type 1D</fullName>
    </submittedName>
</protein>
<comment type="caution">
    <text evidence="2">The sequence shown here is derived from an EMBL/GenBank/DDBJ whole genome shotgun (WGS) entry which is preliminary data.</text>
</comment>
<dbReference type="OrthoDB" id="5817428at2759"/>
<reference evidence="2 3" key="2">
    <citation type="submission" date="2019-04" db="EMBL/GenBank/DDBJ databases">
        <title>The genome sequence of big-headed turtle.</title>
        <authorList>
            <person name="Gong S."/>
        </authorList>
    </citation>
    <scope>NUCLEOTIDE SEQUENCE [LARGE SCALE GENOMIC DNA]</scope>
    <source>
        <strain evidence="2">DO16091913</strain>
        <tissue evidence="2">Muscle</tissue>
    </source>
</reference>
<keyword evidence="2" id="KW-0418">Kinase</keyword>
<keyword evidence="3" id="KW-1185">Reference proteome</keyword>
<proteinExistence type="predicted"/>
<keyword evidence="1" id="KW-0732">Signal</keyword>